<feature type="transmembrane region" description="Helical" evidence="7">
    <location>
        <begin position="275"/>
        <end position="301"/>
    </location>
</feature>
<dbReference type="PROSITE" id="PS50928">
    <property type="entry name" value="ABC_TM1"/>
    <property type="match status" value="1"/>
</dbReference>
<comment type="similarity">
    <text evidence="7">Belongs to the binding-protein-dependent transport system permease family.</text>
</comment>
<dbReference type="InterPro" id="IPR000515">
    <property type="entry name" value="MetI-like"/>
</dbReference>
<sequence length="355" mass="39030">MRRFLFPRLARTLPAAWGILSVIFLLSRALSSAPEGLTNIQGASIGGHAATPDQIRAAERLLRKRRGLDLPLFYITPAATATKQALAWRWHWHGTHNQYHTWLYSLLHGDLGRSFRDEQSVSMVVLRALASTLPLTCSAFVGIVIVSYWLTLLLARHRWLRPAVLAGLTVLHALPLFVVAFFLLLLLANPDVLALFPAYGLNRPESDTSWGEQLISSAYYLVLPLLSLVLVSLPSLVVQVDSALQHELKANYSLTARAKGLPERLVIRRHALRNALLPAISYVADLLPALVAGAIVVELIFAMPGMGRLLAEAAASRDFPVLLGAISVIVLARLLAQIVADWLQVWANPRIEAQA</sequence>
<dbReference type="OrthoDB" id="24153at2"/>
<keyword evidence="3" id="KW-1003">Cell membrane</keyword>
<keyword evidence="5 7" id="KW-1133">Transmembrane helix</keyword>
<evidence type="ECO:0000259" key="8">
    <source>
        <dbReference type="PROSITE" id="PS50928"/>
    </source>
</evidence>
<evidence type="ECO:0000313" key="9">
    <source>
        <dbReference type="EMBL" id="TGE13801.1"/>
    </source>
</evidence>
<evidence type="ECO:0000256" key="2">
    <source>
        <dbReference type="ARBA" id="ARBA00022448"/>
    </source>
</evidence>
<dbReference type="GO" id="GO:0005886">
    <property type="term" value="C:plasma membrane"/>
    <property type="evidence" value="ECO:0007669"/>
    <property type="project" value="UniProtKB-SubCell"/>
</dbReference>
<feature type="transmembrane region" description="Helical" evidence="7">
    <location>
        <begin position="128"/>
        <end position="151"/>
    </location>
</feature>
<evidence type="ECO:0000256" key="6">
    <source>
        <dbReference type="ARBA" id="ARBA00023136"/>
    </source>
</evidence>
<accession>A0A4Z0PHN7</accession>
<dbReference type="InterPro" id="IPR035906">
    <property type="entry name" value="MetI-like_sf"/>
</dbReference>
<dbReference type="Pfam" id="PF00528">
    <property type="entry name" value="BPD_transp_1"/>
    <property type="match status" value="1"/>
</dbReference>
<dbReference type="PANTHER" id="PTHR43163">
    <property type="entry name" value="DIPEPTIDE TRANSPORT SYSTEM PERMEASE PROTEIN DPPB-RELATED"/>
    <property type="match status" value="1"/>
</dbReference>
<keyword evidence="2 7" id="KW-0813">Transport</keyword>
<feature type="domain" description="ABC transmembrane type-1" evidence="8">
    <location>
        <begin position="129"/>
        <end position="340"/>
    </location>
</feature>
<feature type="transmembrane region" description="Helical" evidence="7">
    <location>
        <begin position="321"/>
        <end position="340"/>
    </location>
</feature>
<dbReference type="CDD" id="cd06261">
    <property type="entry name" value="TM_PBP2"/>
    <property type="match status" value="1"/>
</dbReference>
<gene>
    <name evidence="9" type="ORF">E5J99_18995</name>
</gene>
<dbReference type="Gene3D" id="1.10.3720.10">
    <property type="entry name" value="MetI-like"/>
    <property type="match status" value="1"/>
</dbReference>
<evidence type="ECO:0000313" key="10">
    <source>
        <dbReference type="Proteomes" id="UP000297739"/>
    </source>
</evidence>
<comment type="subcellular location">
    <subcellularLocation>
        <location evidence="1 7">Cell membrane</location>
        <topology evidence="1 7">Multi-pass membrane protein</topology>
    </subcellularLocation>
</comment>
<dbReference type="Proteomes" id="UP000297739">
    <property type="component" value="Unassembled WGS sequence"/>
</dbReference>
<reference evidence="9 10" key="1">
    <citation type="submission" date="2019-04" db="EMBL/GenBank/DDBJ databases">
        <authorList>
            <person name="Feng G."/>
            <person name="Zhang J."/>
            <person name="Zhu H."/>
        </authorList>
    </citation>
    <scope>NUCLEOTIDE SEQUENCE [LARGE SCALE GENOMIC DNA]</scope>
    <source>
        <strain evidence="9 10">JCM 17223</strain>
    </source>
</reference>
<evidence type="ECO:0000256" key="7">
    <source>
        <dbReference type="RuleBase" id="RU363032"/>
    </source>
</evidence>
<dbReference type="GO" id="GO:0055085">
    <property type="term" value="P:transmembrane transport"/>
    <property type="evidence" value="ECO:0007669"/>
    <property type="project" value="InterPro"/>
</dbReference>
<keyword evidence="10" id="KW-1185">Reference proteome</keyword>
<comment type="caution">
    <text evidence="9">The sequence shown here is derived from an EMBL/GenBank/DDBJ whole genome shotgun (WGS) entry which is preliminary data.</text>
</comment>
<dbReference type="PANTHER" id="PTHR43163:SF6">
    <property type="entry name" value="DIPEPTIDE TRANSPORT SYSTEM PERMEASE PROTEIN DPPB-RELATED"/>
    <property type="match status" value="1"/>
</dbReference>
<feature type="transmembrane region" description="Helical" evidence="7">
    <location>
        <begin position="163"/>
        <end position="188"/>
    </location>
</feature>
<dbReference type="SUPFAM" id="SSF161098">
    <property type="entry name" value="MetI-like"/>
    <property type="match status" value="1"/>
</dbReference>
<evidence type="ECO:0000256" key="1">
    <source>
        <dbReference type="ARBA" id="ARBA00004651"/>
    </source>
</evidence>
<organism evidence="9 10">
    <name type="scientific">Hymenobacter elongatus</name>
    <dbReference type="NCBI Taxonomy" id="877208"/>
    <lineage>
        <taxon>Bacteria</taxon>
        <taxon>Pseudomonadati</taxon>
        <taxon>Bacteroidota</taxon>
        <taxon>Cytophagia</taxon>
        <taxon>Cytophagales</taxon>
        <taxon>Hymenobacteraceae</taxon>
        <taxon>Hymenobacter</taxon>
    </lineage>
</organism>
<evidence type="ECO:0000256" key="3">
    <source>
        <dbReference type="ARBA" id="ARBA00022475"/>
    </source>
</evidence>
<evidence type="ECO:0000256" key="4">
    <source>
        <dbReference type="ARBA" id="ARBA00022692"/>
    </source>
</evidence>
<evidence type="ECO:0000256" key="5">
    <source>
        <dbReference type="ARBA" id="ARBA00022989"/>
    </source>
</evidence>
<proteinExistence type="inferred from homology"/>
<feature type="transmembrane region" description="Helical" evidence="7">
    <location>
        <begin position="218"/>
        <end position="238"/>
    </location>
</feature>
<protein>
    <submittedName>
        <fullName evidence="9">ABC transporter permease</fullName>
    </submittedName>
</protein>
<dbReference type="AlphaFoldDB" id="A0A4Z0PHN7"/>
<keyword evidence="4 7" id="KW-0812">Transmembrane</keyword>
<keyword evidence="6 7" id="KW-0472">Membrane</keyword>
<name>A0A4Z0PHN7_9BACT</name>
<dbReference type="EMBL" id="SRLD01000051">
    <property type="protein sequence ID" value="TGE13801.1"/>
    <property type="molecule type" value="Genomic_DNA"/>
</dbReference>